<comment type="caution">
    <text evidence="1">The sequence shown here is derived from an EMBL/GenBank/DDBJ whole genome shotgun (WGS) entry which is preliminary data.</text>
</comment>
<dbReference type="AlphaFoldDB" id="A0A9W7FYJ9"/>
<dbReference type="EMBL" id="BRXZ01007137">
    <property type="protein sequence ID" value="GMI24667.1"/>
    <property type="molecule type" value="Genomic_DNA"/>
</dbReference>
<evidence type="ECO:0008006" key="3">
    <source>
        <dbReference type="Google" id="ProtNLM"/>
    </source>
</evidence>
<dbReference type="Gene3D" id="1.25.40.10">
    <property type="entry name" value="Tetratricopeptide repeat domain"/>
    <property type="match status" value="1"/>
</dbReference>
<feature type="non-terminal residue" evidence="1">
    <location>
        <position position="413"/>
    </location>
</feature>
<name>A0A9W7FYJ9_9STRA</name>
<evidence type="ECO:0000313" key="1">
    <source>
        <dbReference type="EMBL" id="GMI24667.1"/>
    </source>
</evidence>
<evidence type="ECO:0000313" key="2">
    <source>
        <dbReference type="Proteomes" id="UP001165082"/>
    </source>
</evidence>
<reference evidence="1" key="1">
    <citation type="submission" date="2022-07" db="EMBL/GenBank/DDBJ databases">
        <title>Genome analysis of Parmales, a sister group of diatoms, reveals the evolutionary specialization of diatoms from phago-mixotrophs to photoautotrophs.</title>
        <authorList>
            <person name="Ban H."/>
            <person name="Sato S."/>
            <person name="Yoshikawa S."/>
            <person name="Kazumasa Y."/>
            <person name="Nakamura Y."/>
            <person name="Ichinomiya M."/>
            <person name="Saitoh K."/>
            <person name="Sato N."/>
            <person name="Blanc-Mathieu R."/>
            <person name="Endo H."/>
            <person name="Kuwata A."/>
            <person name="Ogata H."/>
        </authorList>
    </citation>
    <scope>NUCLEOTIDE SEQUENCE</scope>
</reference>
<dbReference type="OrthoDB" id="198308at2759"/>
<dbReference type="InterPro" id="IPR011990">
    <property type="entry name" value="TPR-like_helical_dom_sf"/>
</dbReference>
<sequence length="413" mass="48773">QNVVRELSAEKLQGLWRMRQARKYIKELLISRFEKRFDRATASFYYIDPRPNCRLVFPKKPIGLGKDDLDDPLDEWIMDQDEEGGKMWINPKYGMSSYLSQNENAKLIQKCVKAHQSAALGSPTLGEMIRAIKFQREAAERYAEFPDKLSSVVNYALLMHTHEFDMDLAKMLYKDAMVMSPENPVLLRAYALFRMMSCEVPREQTVEKCNEMFRSAFIRDQEGEKFKMCQDAFFHFSVVQMPQHRLALLNYALVNQCIEGNYELADRLYRMALRFAPNDKLVNRNYTDFQEQQLPGGMYFKEEIGPNGTVEQRSEIHEENAEWGEWVIKMDPAVKDPRFKTFWFNKLTNKTRWVPPNWDQVWRGRVKRSVEIRQLGNFKEWYDQKLDLTFYQDVEYEKAKEKEKGIGLGLGVF</sequence>
<accession>A0A9W7FYJ9</accession>
<feature type="non-terminal residue" evidence="1">
    <location>
        <position position="1"/>
    </location>
</feature>
<dbReference type="Proteomes" id="UP001165082">
    <property type="component" value="Unassembled WGS sequence"/>
</dbReference>
<gene>
    <name evidence="1" type="ORF">TrRE_jg1046</name>
</gene>
<organism evidence="1 2">
    <name type="scientific">Triparma retinervis</name>
    <dbReference type="NCBI Taxonomy" id="2557542"/>
    <lineage>
        <taxon>Eukaryota</taxon>
        <taxon>Sar</taxon>
        <taxon>Stramenopiles</taxon>
        <taxon>Ochrophyta</taxon>
        <taxon>Bolidophyceae</taxon>
        <taxon>Parmales</taxon>
        <taxon>Triparmaceae</taxon>
        <taxon>Triparma</taxon>
    </lineage>
</organism>
<protein>
    <recommendedName>
        <fullName evidence="3">WW domain-containing protein</fullName>
    </recommendedName>
</protein>
<dbReference type="PROSITE" id="PS50096">
    <property type="entry name" value="IQ"/>
    <property type="match status" value="1"/>
</dbReference>
<keyword evidence="2" id="KW-1185">Reference proteome</keyword>
<proteinExistence type="predicted"/>